<dbReference type="RefSeq" id="WP_086501927.1">
    <property type="nucleotide sequence ID" value="NZ_MSSV01000011.1"/>
</dbReference>
<evidence type="ECO:0000313" key="4">
    <source>
        <dbReference type="Proteomes" id="UP000321927"/>
    </source>
</evidence>
<dbReference type="EMBL" id="QKZU01000009">
    <property type="protein sequence ID" value="PZX55363.1"/>
    <property type="molecule type" value="Genomic_DNA"/>
</dbReference>
<evidence type="ECO:0000313" key="1">
    <source>
        <dbReference type="EMBL" id="PZX55363.1"/>
    </source>
</evidence>
<accession>A0A2W7R3H1</accession>
<proteinExistence type="predicted"/>
<dbReference type="Proteomes" id="UP000321927">
    <property type="component" value="Unassembled WGS sequence"/>
</dbReference>
<protein>
    <submittedName>
        <fullName evidence="1">Uncharacterized protein</fullName>
    </submittedName>
</protein>
<dbReference type="AlphaFoldDB" id="A0A2W7R3H1"/>
<reference evidence="1 3" key="1">
    <citation type="submission" date="2018-06" db="EMBL/GenBank/DDBJ databases">
        <title>Genomic Encyclopedia of Archaeal and Bacterial Type Strains, Phase II (KMG-II): from individual species to whole genera.</title>
        <authorList>
            <person name="Goeker M."/>
        </authorList>
    </citation>
    <scope>NUCLEOTIDE SEQUENCE [LARGE SCALE GENOMIC DNA]</scope>
    <source>
        <strain evidence="1 3">DSM 22686</strain>
    </source>
</reference>
<keyword evidence="4" id="KW-1185">Reference proteome</keyword>
<evidence type="ECO:0000313" key="2">
    <source>
        <dbReference type="EMBL" id="TXD79706.1"/>
    </source>
</evidence>
<name>A0A2W7R3H1_9BACT</name>
<dbReference type="Proteomes" id="UP000249115">
    <property type="component" value="Unassembled WGS sequence"/>
</dbReference>
<reference evidence="2 4" key="2">
    <citation type="submission" date="2019-08" db="EMBL/GenBank/DDBJ databases">
        <title>Genome of Algoriphagus ratkowskyi IC026.</title>
        <authorList>
            <person name="Bowman J.P."/>
        </authorList>
    </citation>
    <scope>NUCLEOTIDE SEQUENCE [LARGE SCALE GENOMIC DNA]</scope>
    <source>
        <strain evidence="2 4">IC026</strain>
    </source>
</reference>
<organism evidence="1 3">
    <name type="scientific">Algoriphagus ratkowskyi</name>
    <dbReference type="NCBI Taxonomy" id="57028"/>
    <lineage>
        <taxon>Bacteria</taxon>
        <taxon>Pseudomonadati</taxon>
        <taxon>Bacteroidota</taxon>
        <taxon>Cytophagia</taxon>
        <taxon>Cytophagales</taxon>
        <taxon>Cyclobacteriaceae</taxon>
        <taxon>Algoriphagus</taxon>
    </lineage>
</organism>
<dbReference type="OrthoDB" id="826864at2"/>
<gene>
    <name evidence="2" type="ORF">ESW18_00825</name>
    <name evidence="1" type="ORF">LV84_02501</name>
</gene>
<dbReference type="EMBL" id="VORV01000001">
    <property type="protein sequence ID" value="TXD79706.1"/>
    <property type="molecule type" value="Genomic_DNA"/>
</dbReference>
<sequence length="78" mass="8485">MKTEIYHIKSGVRRITDYSEGLTSLIAGTYVLSLAVTKKHVGLRIALGVVGAYLVLRSGGKLNAGTFSFDEEDEIIIK</sequence>
<evidence type="ECO:0000313" key="3">
    <source>
        <dbReference type="Proteomes" id="UP000249115"/>
    </source>
</evidence>
<comment type="caution">
    <text evidence="1">The sequence shown here is derived from an EMBL/GenBank/DDBJ whole genome shotgun (WGS) entry which is preliminary data.</text>
</comment>